<evidence type="ECO:0000313" key="3">
    <source>
        <dbReference type="EMBL" id="CAD7080526.1"/>
    </source>
</evidence>
<sequence length="84" mass="8904">MKIKIGLILLGVVALIAADQQCSSGSSKVPAFPQDPSCFITNYYLECNNGVATVKKCPSGYLFDSGECLQFGDCATIDMPCICS</sequence>
<dbReference type="EMBL" id="LR899010">
    <property type="protein sequence ID" value="CAD7080526.1"/>
    <property type="molecule type" value="Genomic_DNA"/>
</dbReference>
<reference evidence="3 4" key="1">
    <citation type="submission" date="2020-11" db="EMBL/GenBank/DDBJ databases">
        <authorList>
            <person name="Wallbank WR R."/>
            <person name="Pardo Diaz C."/>
            <person name="Kozak K."/>
            <person name="Martin S."/>
            <person name="Jiggins C."/>
            <person name="Moest M."/>
            <person name="Warren A I."/>
            <person name="Generalovic N T."/>
            <person name="Byers J.R.P. K."/>
            <person name="Montejo-Kovacevich G."/>
            <person name="Yen C E."/>
        </authorList>
    </citation>
    <scope>NUCLEOTIDE SEQUENCE [LARGE SCALE GENOMIC DNA]</scope>
</reference>
<dbReference type="InParanoid" id="A0A7R8YPA7"/>
<dbReference type="GO" id="GO:0005576">
    <property type="term" value="C:extracellular region"/>
    <property type="evidence" value="ECO:0007669"/>
    <property type="project" value="InterPro"/>
</dbReference>
<keyword evidence="4" id="KW-1185">Reference proteome</keyword>
<proteinExistence type="predicted"/>
<name>A0A7R8YPA7_HERIL</name>
<dbReference type="InterPro" id="IPR002557">
    <property type="entry name" value="Chitin-bd_dom"/>
</dbReference>
<feature type="domain" description="Chitin-binding type-2" evidence="2">
    <location>
        <begin position="19"/>
        <end position="76"/>
    </location>
</feature>
<dbReference type="GO" id="GO:0008061">
    <property type="term" value="F:chitin binding"/>
    <property type="evidence" value="ECO:0007669"/>
    <property type="project" value="InterPro"/>
</dbReference>
<dbReference type="AlphaFoldDB" id="A0A7R8YPA7"/>
<feature type="signal peptide" evidence="1">
    <location>
        <begin position="1"/>
        <end position="18"/>
    </location>
</feature>
<dbReference type="PROSITE" id="PS50940">
    <property type="entry name" value="CHIT_BIND_II"/>
    <property type="match status" value="1"/>
</dbReference>
<gene>
    <name evidence="3" type="ORF">HERILL_LOCUS3675</name>
</gene>
<protein>
    <recommendedName>
        <fullName evidence="2">Chitin-binding type-2 domain-containing protein</fullName>
    </recommendedName>
</protein>
<accession>A0A7R8YPA7</accession>
<evidence type="ECO:0000259" key="2">
    <source>
        <dbReference type="PROSITE" id="PS50940"/>
    </source>
</evidence>
<feature type="chain" id="PRO_5030705534" description="Chitin-binding type-2 domain-containing protein" evidence="1">
    <location>
        <begin position="19"/>
        <end position="84"/>
    </location>
</feature>
<dbReference type="Proteomes" id="UP000594454">
    <property type="component" value="Chromosome 2"/>
</dbReference>
<evidence type="ECO:0000256" key="1">
    <source>
        <dbReference type="SAM" id="SignalP"/>
    </source>
</evidence>
<evidence type="ECO:0000313" key="4">
    <source>
        <dbReference type="Proteomes" id="UP000594454"/>
    </source>
</evidence>
<organism evidence="3 4">
    <name type="scientific">Hermetia illucens</name>
    <name type="common">Black soldier fly</name>
    <dbReference type="NCBI Taxonomy" id="343691"/>
    <lineage>
        <taxon>Eukaryota</taxon>
        <taxon>Metazoa</taxon>
        <taxon>Ecdysozoa</taxon>
        <taxon>Arthropoda</taxon>
        <taxon>Hexapoda</taxon>
        <taxon>Insecta</taxon>
        <taxon>Pterygota</taxon>
        <taxon>Neoptera</taxon>
        <taxon>Endopterygota</taxon>
        <taxon>Diptera</taxon>
        <taxon>Brachycera</taxon>
        <taxon>Stratiomyomorpha</taxon>
        <taxon>Stratiomyidae</taxon>
        <taxon>Hermetiinae</taxon>
        <taxon>Hermetia</taxon>
    </lineage>
</organism>
<keyword evidence="1" id="KW-0732">Signal</keyword>